<sequence>SIPGFNGFKLVIFPEFFFYFFYQPMEEKVGTWRAALSHVANIAGYHVNNSPLSEAVQSIVGLISHKSSCEFSEVTEGLPGKRSRLWLYDDIDHVLKNNTGTEAVQAIDIWEAKDTSIYQEEKEARWNKEF</sequence>
<reference evidence="1" key="1">
    <citation type="submission" date="2020-03" db="EMBL/GenBank/DDBJ databases">
        <title>Castanea mollissima Vanexum genome sequencing.</title>
        <authorList>
            <person name="Staton M."/>
        </authorList>
    </citation>
    <scope>NUCLEOTIDE SEQUENCE</scope>
    <source>
        <tissue evidence="1">Leaf</tissue>
    </source>
</reference>
<proteinExistence type="predicted"/>
<organism evidence="1 2">
    <name type="scientific">Castanea mollissima</name>
    <name type="common">Chinese chestnut</name>
    <dbReference type="NCBI Taxonomy" id="60419"/>
    <lineage>
        <taxon>Eukaryota</taxon>
        <taxon>Viridiplantae</taxon>
        <taxon>Streptophyta</taxon>
        <taxon>Embryophyta</taxon>
        <taxon>Tracheophyta</taxon>
        <taxon>Spermatophyta</taxon>
        <taxon>Magnoliopsida</taxon>
        <taxon>eudicotyledons</taxon>
        <taxon>Gunneridae</taxon>
        <taxon>Pentapetalae</taxon>
        <taxon>rosids</taxon>
        <taxon>fabids</taxon>
        <taxon>Fagales</taxon>
        <taxon>Fagaceae</taxon>
        <taxon>Castanea</taxon>
    </lineage>
</organism>
<evidence type="ECO:0000313" key="2">
    <source>
        <dbReference type="Proteomes" id="UP000737018"/>
    </source>
</evidence>
<comment type="caution">
    <text evidence="1">The sequence shown here is derived from an EMBL/GenBank/DDBJ whole genome shotgun (WGS) entry which is preliminary data.</text>
</comment>
<dbReference type="AlphaFoldDB" id="A0A8J4QDT3"/>
<protein>
    <submittedName>
        <fullName evidence="1">Uncharacterized protein</fullName>
    </submittedName>
</protein>
<keyword evidence="2" id="KW-1185">Reference proteome</keyword>
<name>A0A8J4QDT3_9ROSI</name>
<dbReference type="Gene3D" id="3.40.50.10140">
    <property type="entry name" value="Toll/interleukin-1 receptor homology (TIR) domain"/>
    <property type="match status" value="1"/>
</dbReference>
<dbReference type="EMBL" id="JRKL02007042">
    <property type="protein sequence ID" value="KAF3948185.1"/>
    <property type="molecule type" value="Genomic_DNA"/>
</dbReference>
<evidence type="ECO:0000313" key="1">
    <source>
        <dbReference type="EMBL" id="KAF3948185.1"/>
    </source>
</evidence>
<dbReference type="InterPro" id="IPR035897">
    <property type="entry name" value="Toll_tir_struct_dom_sf"/>
</dbReference>
<feature type="non-terminal residue" evidence="1">
    <location>
        <position position="1"/>
    </location>
</feature>
<gene>
    <name evidence="1" type="ORF">CMV_025785</name>
</gene>
<accession>A0A8J4QDT3</accession>
<dbReference type="Proteomes" id="UP000737018">
    <property type="component" value="Unassembled WGS sequence"/>
</dbReference>